<dbReference type="PANTHER" id="PTHR33169">
    <property type="entry name" value="PADR-FAMILY TRANSCRIPTIONAL REGULATOR"/>
    <property type="match status" value="1"/>
</dbReference>
<dbReference type="PANTHER" id="PTHR33169:SF13">
    <property type="entry name" value="PADR-FAMILY TRANSCRIPTIONAL REGULATOR"/>
    <property type="match status" value="1"/>
</dbReference>
<dbReference type="Pfam" id="PF03551">
    <property type="entry name" value="PadR"/>
    <property type="match status" value="1"/>
</dbReference>
<dbReference type="InterPro" id="IPR052509">
    <property type="entry name" value="Metal_resp_DNA-bind_regulator"/>
</dbReference>
<sequence length="125" mass="13660">MSSDVREAAGEVSFWILVSLSDTPKHGYGVLRDVELLSASGGGRTVSLKVPTLYAALERLERADLIEVDREEVVEGRARRYYCLTSAGAVALADETSQLEVRARAAREALARAADHRRTPDMASR</sequence>
<dbReference type="EMBL" id="VFPE01000006">
    <property type="protein sequence ID" value="TQM20329.1"/>
    <property type="molecule type" value="Genomic_DNA"/>
</dbReference>
<accession>A0A543EFP4</accession>
<evidence type="ECO:0000313" key="2">
    <source>
        <dbReference type="EMBL" id="TQM20329.1"/>
    </source>
</evidence>
<dbReference type="AlphaFoldDB" id="A0A543EFP4"/>
<comment type="caution">
    <text evidence="2">The sequence shown here is derived from an EMBL/GenBank/DDBJ whole genome shotgun (WGS) entry which is preliminary data.</text>
</comment>
<gene>
    <name evidence="2" type="ORF">FB391_3467</name>
</gene>
<dbReference type="SUPFAM" id="SSF46785">
    <property type="entry name" value="Winged helix' DNA-binding domain"/>
    <property type="match status" value="1"/>
</dbReference>
<dbReference type="Gene3D" id="1.10.10.10">
    <property type="entry name" value="Winged helix-like DNA-binding domain superfamily/Winged helix DNA-binding domain"/>
    <property type="match status" value="1"/>
</dbReference>
<dbReference type="RefSeq" id="WP_141896307.1">
    <property type="nucleotide sequence ID" value="NZ_BAABLH010000006.1"/>
</dbReference>
<organism evidence="2 3">
    <name type="scientific">Microbacterium kyungheense</name>
    <dbReference type="NCBI Taxonomy" id="1263636"/>
    <lineage>
        <taxon>Bacteria</taxon>
        <taxon>Bacillati</taxon>
        <taxon>Actinomycetota</taxon>
        <taxon>Actinomycetes</taxon>
        <taxon>Micrococcales</taxon>
        <taxon>Microbacteriaceae</taxon>
        <taxon>Microbacterium</taxon>
    </lineage>
</organism>
<protein>
    <submittedName>
        <fullName evidence="2">DNA-binding PadR family transcriptional regulator</fullName>
    </submittedName>
</protein>
<dbReference type="GO" id="GO:0003677">
    <property type="term" value="F:DNA binding"/>
    <property type="evidence" value="ECO:0007669"/>
    <property type="project" value="UniProtKB-KW"/>
</dbReference>
<dbReference type="InterPro" id="IPR005149">
    <property type="entry name" value="Tscrpt_reg_PadR_N"/>
</dbReference>
<proteinExistence type="predicted"/>
<reference evidence="2 3" key="1">
    <citation type="submission" date="2019-06" db="EMBL/GenBank/DDBJ databases">
        <title>Sequencing the genomes of 1000 actinobacteria strains.</title>
        <authorList>
            <person name="Klenk H.-P."/>
        </authorList>
    </citation>
    <scope>NUCLEOTIDE SEQUENCE [LARGE SCALE GENOMIC DNA]</scope>
    <source>
        <strain evidence="2 3">DSM 105492</strain>
    </source>
</reference>
<keyword evidence="3" id="KW-1185">Reference proteome</keyword>
<evidence type="ECO:0000259" key="1">
    <source>
        <dbReference type="Pfam" id="PF03551"/>
    </source>
</evidence>
<feature type="domain" description="Transcription regulator PadR N-terminal" evidence="1">
    <location>
        <begin position="16"/>
        <end position="93"/>
    </location>
</feature>
<dbReference type="InterPro" id="IPR036388">
    <property type="entry name" value="WH-like_DNA-bd_sf"/>
</dbReference>
<keyword evidence="2" id="KW-0238">DNA-binding</keyword>
<dbReference type="InterPro" id="IPR036390">
    <property type="entry name" value="WH_DNA-bd_sf"/>
</dbReference>
<dbReference type="OrthoDB" id="122286at2"/>
<name>A0A543EFP4_9MICO</name>
<evidence type="ECO:0000313" key="3">
    <source>
        <dbReference type="Proteomes" id="UP000320235"/>
    </source>
</evidence>
<dbReference type="Proteomes" id="UP000320235">
    <property type="component" value="Unassembled WGS sequence"/>
</dbReference>